<evidence type="ECO:0000256" key="2">
    <source>
        <dbReference type="ARBA" id="ARBA00022490"/>
    </source>
</evidence>
<dbReference type="SUPFAM" id="SSF52047">
    <property type="entry name" value="RNI-like"/>
    <property type="match status" value="1"/>
</dbReference>
<sequence length="519" mass="59443">MKVPYAVSENSRIAYQCSSAMRDSGGERHRKVHAEELDWDKRSPASLRYYALLSLSRVLHRINPLDRILKQDIDMIMDLYPVDIPLKFSVPFIQVEHYWKRAFEMKFPSKKELAVSYWKGKYLATYLQEYMETIKPDVFLEDEARLTSRLVSPYVYQLRLSQLQIVRQPLPEVCFENEIVDTCPYSVQLACDHIPLKPIVELLYNLEELSLIFGVNSSLENYEERLFEFSVADIDSLCMGLKNLHHIRVLRINRSNLDCVKVKVLLQHLLKKDSIEELDFSHCKIGNHGMKALGGFLYMHTNLKVLRISNNRFDEEGVRGIAYALQSKPAAPIELLDFSLNIMSLECATMFAAAFVRCKEKPQTLIVNACGLYGASAEKMAGILSLNRGLKRLDIAGNDLSGEAEKTLITALEQNRNILKINLLLTKISTETQQKVNELLERNRHLVGVERAPSAEIPLLYLNEPEYLVWEYNPNNPKHVPGRYPARVAEYGAVRCRGVRQVPIKLAKCVSGRVQCRDP</sequence>
<evidence type="ECO:0000256" key="3">
    <source>
        <dbReference type="ARBA" id="ARBA00023212"/>
    </source>
</evidence>
<comment type="caution">
    <text evidence="4">The sequence shown here is derived from an EMBL/GenBank/DDBJ whole genome shotgun (WGS) entry which is preliminary data.</text>
</comment>
<comment type="subcellular location">
    <subcellularLocation>
        <location evidence="1">Cytoplasm</location>
        <location evidence="1">Cytoskeleton</location>
    </subcellularLocation>
</comment>
<protein>
    <submittedName>
        <fullName evidence="4">Dynein regulatory complex subunit 5</fullName>
    </submittedName>
</protein>
<dbReference type="Gene3D" id="3.80.10.10">
    <property type="entry name" value="Ribonuclease Inhibitor"/>
    <property type="match status" value="1"/>
</dbReference>
<dbReference type="PANTHER" id="PTHR24107">
    <property type="entry name" value="YNEIN REGULATORY COMPLEX SUBUNIT 5"/>
    <property type="match status" value="1"/>
</dbReference>
<evidence type="ECO:0000313" key="4">
    <source>
        <dbReference type="EMBL" id="GBP76981.1"/>
    </source>
</evidence>
<keyword evidence="3" id="KW-0206">Cytoskeleton</keyword>
<keyword evidence="2" id="KW-0963">Cytoplasm</keyword>
<dbReference type="Proteomes" id="UP000299102">
    <property type="component" value="Unassembled WGS sequence"/>
</dbReference>
<gene>
    <name evidence="4" type="primary">Tcte1</name>
    <name evidence="4" type="ORF">EVAR_63328_1</name>
</gene>
<dbReference type="STRING" id="151549.A0A4C1YKP0"/>
<dbReference type="Pfam" id="PF13516">
    <property type="entry name" value="LRR_6"/>
    <property type="match status" value="2"/>
</dbReference>
<dbReference type="SMART" id="SM00368">
    <property type="entry name" value="LRR_RI"/>
    <property type="match status" value="3"/>
</dbReference>
<name>A0A4C1YKP0_EUMVA</name>
<dbReference type="GO" id="GO:0005856">
    <property type="term" value="C:cytoskeleton"/>
    <property type="evidence" value="ECO:0007669"/>
    <property type="project" value="UniProtKB-SubCell"/>
</dbReference>
<evidence type="ECO:0000313" key="5">
    <source>
        <dbReference type="Proteomes" id="UP000299102"/>
    </source>
</evidence>
<dbReference type="EMBL" id="BGZK01001312">
    <property type="protein sequence ID" value="GBP76981.1"/>
    <property type="molecule type" value="Genomic_DNA"/>
</dbReference>
<dbReference type="InterPro" id="IPR032675">
    <property type="entry name" value="LRR_dom_sf"/>
</dbReference>
<dbReference type="InterPro" id="IPR001611">
    <property type="entry name" value="Leu-rich_rpt"/>
</dbReference>
<dbReference type="PANTHER" id="PTHR24107:SF20">
    <property type="entry name" value="DYNEIN REGULATORY COMPLEX SUBUNIT 5"/>
    <property type="match status" value="1"/>
</dbReference>
<accession>A0A4C1YKP0</accession>
<keyword evidence="5" id="KW-1185">Reference proteome</keyword>
<dbReference type="InterPro" id="IPR052410">
    <property type="entry name" value="DRC5"/>
</dbReference>
<dbReference type="AlphaFoldDB" id="A0A4C1YKP0"/>
<reference evidence="4 5" key="1">
    <citation type="journal article" date="2019" name="Commun. Biol.">
        <title>The bagworm genome reveals a unique fibroin gene that provides high tensile strength.</title>
        <authorList>
            <person name="Kono N."/>
            <person name="Nakamura H."/>
            <person name="Ohtoshi R."/>
            <person name="Tomita M."/>
            <person name="Numata K."/>
            <person name="Arakawa K."/>
        </authorList>
    </citation>
    <scope>NUCLEOTIDE SEQUENCE [LARGE SCALE GENOMIC DNA]</scope>
</reference>
<proteinExistence type="predicted"/>
<dbReference type="OrthoDB" id="341587at2759"/>
<organism evidence="4 5">
    <name type="scientific">Eumeta variegata</name>
    <name type="common">Bagworm moth</name>
    <name type="synonym">Eumeta japonica</name>
    <dbReference type="NCBI Taxonomy" id="151549"/>
    <lineage>
        <taxon>Eukaryota</taxon>
        <taxon>Metazoa</taxon>
        <taxon>Ecdysozoa</taxon>
        <taxon>Arthropoda</taxon>
        <taxon>Hexapoda</taxon>
        <taxon>Insecta</taxon>
        <taxon>Pterygota</taxon>
        <taxon>Neoptera</taxon>
        <taxon>Endopterygota</taxon>
        <taxon>Lepidoptera</taxon>
        <taxon>Glossata</taxon>
        <taxon>Ditrysia</taxon>
        <taxon>Tineoidea</taxon>
        <taxon>Psychidae</taxon>
        <taxon>Oiketicinae</taxon>
        <taxon>Eumeta</taxon>
    </lineage>
</organism>
<evidence type="ECO:0000256" key="1">
    <source>
        <dbReference type="ARBA" id="ARBA00004245"/>
    </source>
</evidence>